<evidence type="ECO:0000256" key="1">
    <source>
        <dbReference type="ARBA" id="ARBA00009995"/>
    </source>
</evidence>
<dbReference type="EC" id="2.4.1.-" evidence="5"/>
<dbReference type="InterPro" id="IPR002213">
    <property type="entry name" value="UDP_glucos_trans"/>
</dbReference>
<name>A0ABD1LI18_9FABA</name>
<dbReference type="PANTHER" id="PTHR48047:SF143">
    <property type="entry name" value="UDP-GLYCOSYLTRANSFERASE 73D1"/>
    <property type="match status" value="1"/>
</dbReference>
<dbReference type="CDD" id="cd03784">
    <property type="entry name" value="GT1_Gtf-like"/>
    <property type="match status" value="1"/>
</dbReference>
<dbReference type="InterPro" id="IPR035595">
    <property type="entry name" value="UDP_glycos_trans_CS"/>
</dbReference>
<sequence>MSSQHFVLVPLFAQGHMIPMIDMAKILAQQGVIVTLLSTPQNASRFDQTIRRASQSGLPIHLLELPFPCQQVGLPLGCENLDTLPSRTLLRKFYNALDMLQEPLEHFLQHHASPPTCIISDKCLSWTSATASKFNIPRLVFHGMSCFSLLSSQNIKLTNAHLSVNSYSQPFLIPGLPQRVEITRAQLPGAFVALPDLDDFRDKMVEAEMSSQGIVVNSFEELEQGCAEEYEKVMNKRVWCIGPVSLCNKERLDKFERGNKPSIEEKQCMEWLNLMEPRSVIYVCLGSLCRLAPSQLIELGLGLEASNRPFIWVVKTIGENFSELEKWLEDESFEERIKGRGLLIKGWAPQILILSHPAIGGFLTHCGWNSTIESVCSGVPMITWPLFAEQFLNEKLIVEVLKVGVRIGVEVPVRFGDEAKAGVLVKKSKIVEAIEMTMEGGEEGEKRRTRATELGNVARRALEEGGSSRFNISCLIQDIMKH</sequence>
<dbReference type="FunFam" id="3.40.50.2000:FF:000047">
    <property type="entry name" value="Glycosyltransferase"/>
    <property type="match status" value="1"/>
</dbReference>
<dbReference type="EMBL" id="JBGMDY010000009">
    <property type="protein sequence ID" value="KAL2323171.1"/>
    <property type="molecule type" value="Genomic_DNA"/>
</dbReference>
<keyword evidence="8" id="KW-1185">Reference proteome</keyword>
<evidence type="ECO:0000256" key="3">
    <source>
        <dbReference type="ARBA" id="ARBA00022679"/>
    </source>
</evidence>
<dbReference type="SUPFAM" id="SSF53756">
    <property type="entry name" value="UDP-Glycosyltransferase/glycogen phosphorylase"/>
    <property type="match status" value="1"/>
</dbReference>
<dbReference type="InterPro" id="IPR058980">
    <property type="entry name" value="Glyco_transf_N"/>
</dbReference>
<keyword evidence="2 4" id="KW-0328">Glycosyltransferase</keyword>
<dbReference type="PROSITE" id="PS00375">
    <property type="entry name" value="UDPGT"/>
    <property type="match status" value="1"/>
</dbReference>
<keyword evidence="3 4" id="KW-0808">Transferase</keyword>
<evidence type="ECO:0000313" key="8">
    <source>
        <dbReference type="Proteomes" id="UP001603857"/>
    </source>
</evidence>
<proteinExistence type="inferred from homology"/>
<evidence type="ECO:0000259" key="6">
    <source>
        <dbReference type="Pfam" id="PF26168"/>
    </source>
</evidence>
<gene>
    <name evidence="7" type="ORF">Fmac_027550</name>
</gene>
<dbReference type="GO" id="GO:0046527">
    <property type="term" value="F:glucosyltransferase activity"/>
    <property type="evidence" value="ECO:0007669"/>
    <property type="project" value="UniProtKB-ARBA"/>
</dbReference>
<dbReference type="PANTHER" id="PTHR48047">
    <property type="entry name" value="GLYCOSYLTRANSFERASE"/>
    <property type="match status" value="1"/>
</dbReference>
<dbReference type="Pfam" id="PF00201">
    <property type="entry name" value="UDPGT"/>
    <property type="match status" value="1"/>
</dbReference>
<evidence type="ECO:0000256" key="4">
    <source>
        <dbReference type="RuleBase" id="RU003718"/>
    </source>
</evidence>
<dbReference type="FunFam" id="3.40.50.2000:FF:000071">
    <property type="entry name" value="Glycosyltransferase"/>
    <property type="match status" value="1"/>
</dbReference>
<comment type="similarity">
    <text evidence="1 4">Belongs to the UDP-glycosyltransferase family.</text>
</comment>
<dbReference type="Gene3D" id="3.40.50.2000">
    <property type="entry name" value="Glycogen Phosphorylase B"/>
    <property type="match status" value="2"/>
</dbReference>
<dbReference type="Proteomes" id="UP001603857">
    <property type="component" value="Unassembled WGS sequence"/>
</dbReference>
<evidence type="ECO:0000313" key="7">
    <source>
        <dbReference type="EMBL" id="KAL2323171.1"/>
    </source>
</evidence>
<accession>A0ABD1LI18</accession>
<evidence type="ECO:0000256" key="2">
    <source>
        <dbReference type="ARBA" id="ARBA00022676"/>
    </source>
</evidence>
<protein>
    <recommendedName>
        <fullName evidence="5">Glycosyltransferase</fullName>
        <ecNumber evidence="5">2.4.1.-</ecNumber>
    </recommendedName>
</protein>
<comment type="caution">
    <text evidence="7">The sequence shown here is derived from an EMBL/GenBank/DDBJ whole genome shotgun (WGS) entry which is preliminary data.</text>
</comment>
<dbReference type="AlphaFoldDB" id="A0ABD1LI18"/>
<dbReference type="Pfam" id="PF26168">
    <property type="entry name" value="Glyco_transf_N"/>
    <property type="match status" value="1"/>
</dbReference>
<reference evidence="7 8" key="1">
    <citation type="submission" date="2024-08" db="EMBL/GenBank/DDBJ databases">
        <title>Insights into the chromosomal genome structure of Flemingia macrophylla.</title>
        <authorList>
            <person name="Ding Y."/>
            <person name="Zhao Y."/>
            <person name="Bi W."/>
            <person name="Wu M."/>
            <person name="Zhao G."/>
            <person name="Gong Y."/>
            <person name="Li W."/>
            <person name="Zhang P."/>
        </authorList>
    </citation>
    <scope>NUCLEOTIDE SEQUENCE [LARGE SCALE GENOMIC DNA]</scope>
    <source>
        <strain evidence="7">DYQJB</strain>
        <tissue evidence="7">Leaf</tissue>
    </source>
</reference>
<organism evidence="7 8">
    <name type="scientific">Flemingia macrophylla</name>
    <dbReference type="NCBI Taxonomy" id="520843"/>
    <lineage>
        <taxon>Eukaryota</taxon>
        <taxon>Viridiplantae</taxon>
        <taxon>Streptophyta</taxon>
        <taxon>Embryophyta</taxon>
        <taxon>Tracheophyta</taxon>
        <taxon>Spermatophyta</taxon>
        <taxon>Magnoliopsida</taxon>
        <taxon>eudicotyledons</taxon>
        <taxon>Gunneridae</taxon>
        <taxon>Pentapetalae</taxon>
        <taxon>rosids</taxon>
        <taxon>fabids</taxon>
        <taxon>Fabales</taxon>
        <taxon>Fabaceae</taxon>
        <taxon>Papilionoideae</taxon>
        <taxon>50 kb inversion clade</taxon>
        <taxon>NPAAA clade</taxon>
        <taxon>indigoferoid/millettioid clade</taxon>
        <taxon>Phaseoleae</taxon>
        <taxon>Flemingia</taxon>
    </lineage>
</organism>
<evidence type="ECO:0000256" key="5">
    <source>
        <dbReference type="RuleBase" id="RU362057"/>
    </source>
</evidence>
<feature type="domain" description="Glycosyltransferase N-terminal" evidence="6">
    <location>
        <begin position="7"/>
        <end position="244"/>
    </location>
</feature>